<sequence>MLTVMSGVAANSGGAVSTPAAVTTAVAAATNAIWDFFMGRSTGSCGSPPRIDGLAEAPDYEILSKHPST</sequence>
<dbReference type="AlphaFoldDB" id="A0A6V8K951"/>
<protein>
    <submittedName>
        <fullName evidence="1">Uncharacterized protein</fullName>
    </submittedName>
</protein>
<dbReference type="EMBL" id="BLPF01000002">
    <property type="protein sequence ID" value="GFJ81723.1"/>
    <property type="molecule type" value="Genomic_DNA"/>
</dbReference>
<reference evidence="1 2" key="1">
    <citation type="submission" date="2020-03" db="EMBL/GenBank/DDBJ databases">
        <title>Whole genome shotgun sequence of Phytohabitans houttuyneae NBRC 108639.</title>
        <authorList>
            <person name="Komaki H."/>
            <person name="Tamura T."/>
        </authorList>
    </citation>
    <scope>NUCLEOTIDE SEQUENCE [LARGE SCALE GENOMIC DNA]</scope>
    <source>
        <strain evidence="1 2">NBRC 108639</strain>
    </source>
</reference>
<accession>A0A6V8K951</accession>
<evidence type="ECO:0000313" key="1">
    <source>
        <dbReference type="EMBL" id="GFJ81723.1"/>
    </source>
</evidence>
<gene>
    <name evidence="1" type="ORF">Phou_059030</name>
</gene>
<keyword evidence="2" id="KW-1185">Reference proteome</keyword>
<proteinExistence type="predicted"/>
<reference evidence="1 2" key="2">
    <citation type="submission" date="2020-03" db="EMBL/GenBank/DDBJ databases">
        <authorList>
            <person name="Ichikawa N."/>
            <person name="Kimura A."/>
            <person name="Kitahashi Y."/>
            <person name="Uohara A."/>
        </authorList>
    </citation>
    <scope>NUCLEOTIDE SEQUENCE [LARGE SCALE GENOMIC DNA]</scope>
    <source>
        <strain evidence="1 2">NBRC 108639</strain>
    </source>
</reference>
<evidence type="ECO:0000313" key="2">
    <source>
        <dbReference type="Proteomes" id="UP000482800"/>
    </source>
</evidence>
<name>A0A6V8K951_9ACTN</name>
<organism evidence="1 2">
    <name type="scientific">Phytohabitans houttuyneae</name>
    <dbReference type="NCBI Taxonomy" id="1076126"/>
    <lineage>
        <taxon>Bacteria</taxon>
        <taxon>Bacillati</taxon>
        <taxon>Actinomycetota</taxon>
        <taxon>Actinomycetes</taxon>
        <taxon>Micromonosporales</taxon>
        <taxon>Micromonosporaceae</taxon>
    </lineage>
</organism>
<dbReference type="Proteomes" id="UP000482800">
    <property type="component" value="Unassembled WGS sequence"/>
</dbReference>
<comment type="caution">
    <text evidence="1">The sequence shown here is derived from an EMBL/GenBank/DDBJ whole genome shotgun (WGS) entry which is preliminary data.</text>
</comment>